<feature type="compositionally biased region" description="Pro residues" evidence="1">
    <location>
        <begin position="1"/>
        <end position="21"/>
    </location>
</feature>
<feature type="compositionally biased region" description="Low complexity" evidence="1">
    <location>
        <begin position="436"/>
        <end position="451"/>
    </location>
</feature>
<name>A0A6A6HUR0_9PLEO</name>
<dbReference type="AlphaFoldDB" id="A0A6A6HUR0"/>
<proteinExistence type="predicted"/>
<dbReference type="EMBL" id="ML987211">
    <property type="protein sequence ID" value="KAF2241498.1"/>
    <property type="molecule type" value="Genomic_DNA"/>
</dbReference>
<dbReference type="GeneID" id="54583740"/>
<keyword evidence="3" id="KW-1185">Reference proteome</keyword>
<dbReference type="Proteomes" id="UP000800094">
    <property type="component" value="Unassembled WGS sequence"/>
</dbReference>
<feature type="compositionally biased region" description="Polar residues" evidence="1">
    <location>
        <begin position="33"/>
        <end position="56"/>
    </location>
</feature>
<dbReference type="RefSeq" id="XP_033676502.1">
    <property type="nucleotide sequence ID" value="XM_033830410.1"/>
</dbReference>
<organism evidence="2 3">
    <name type="scientific">Trematosphaeria pertusa</name>
    <dbReference type="NCBI Taxonomy" id="390896"/>
    <lineage>
        <taxon>Eukaryota</taxon>
        <taxon>Fungi</taxon>
        <taxon>Dikarya</taxon>
        <taxon>Ascomycota</taxon>
        <taxon>Pezizomycotina</taxon>
        <taxon>Dothideomycetes</taxon>
        <taxon>Pleosporomycetidae</taxon>
        <taxon>Pleosporales</taxon>
        <taxon>Massarineae</taxon>
        <taxon>Trematosphaeriaceae</taxon>
        <taxon>Trematosphaeria</taxon>
    </lineage>
</organism>
<evidence type="ECO:0008006" key="4">
    <source>
        <dbReference type="Google" id="ProtNLM"/>
    </source>
</evidence>
<evidence type="ECO:0000313" key="3">
    <source>
        <dbReference type="Proteomes" id="UP000800094"/>
    </source>
</evidence>
<evidence type="ECO:0000313" key="2">
    <source>
        <dbReference type="EMBL" id="KAF2241498.1"/>
    </source>
</evidence>
<feature type="region of interest" description="Disordered" evidence="1">
    <location>
        <begin position="266"/>
        <end position="370"/>
    </location>
</feature>
<accession>A0A6A6HUR0</accession>
<protein>
    <recommendedName>
        <fullName evidence="4">HNH nuclease domain-containing protein</fullName>
    </recommendedName>
</protein>
<dbReference type="OrthoDB" id="3800761at2759"/>
<evidence type="ECO:0000256" key="1">
    <source>
        <dbReference type="SAM" id="MobiDB-lite"/>
    </source>
</evidence>
<reference evidence="2" key="1">
    <citation type="journal article" date="2020" name="Stud. Mycol.">
        <title>101 Dothideomycetes genomes: a test case for predicting lifestyles and emergence of pathogens.</title>
        <authorList>
            <person name="Haridas S."/>
            <person name="Albert R."/>
            <person name="Binder M."/>
            <person name="Bloem J."/>
            <person name="Labutti K."/>
            <person name="Salamov A."/>
            <person name="Andreopoulos B."/>
            <person name="Baker S."/>
            <person name="Barry K."/>
            <person name="Bills G."/>
            <person name="Bluhm B."/>
            <person name="Cannon C."/>
            <person name="Castanera R."/>
            <person name="Culley D."/>
            <person name="Daum C."/>
            <person name="Ezra D."/>
            <person name="Gonzalez J."/>
            <person name="Henrissat B."/>
            <person name="Kuo A."/>
            <person name="Liang C."/>
            <person name="Lipzen A."/>
            <person name="Lutzoni F."/>
            <person name="Magnuson J."/>
            <person name="Mondo S."/>
            <person name="Nolan M."/>
            <person name="Ohm R."/>
            <person name="Pangilinan J."/>
            <person name="Park H.-J."/>
            <person name="Ramirez L."/>
            <person name="Alfaro M."/>
            <person name="Sun H."/>
            <person name="Tritt A."/>
            <person name="Yoshinaga Y."/>
            <person name="Zwiers L.-H."/>
            <person name="Turgeon B."/>
            <person name="Goodwin S."/>
            <person name="Spatafora J."/>
            <person name="Crous P."/>
            <person name="Grigoriev I."/>
        </authorList>
    </citation>
    <scope>NUCLEOTIDE SEQUENCE</scope>
    <source>
        <strain evidence="2">CBS 122368</strain>
    </source>
</reference>
<feature type="region of interest" description="Disordered" evidence="1">
    <location>
        <begin position="399"/>
        <end position="451"/>
    </location>
</feature>
<gene>
    <name evidence="2" type="ORF">BU26DRAFT_525025</name>
</gene>
<feature type="region of interest" description="Disordered" evidence="1">
    <location>
        <begin position="1"/>
        <end position="56"/>
    </location>
</feature>
<sequence length="487" mass="52948">MCPSPSDAPQPPPPPAFAPRPAPKRSRTEDDAVSSTKRLQSDSGRSYASQSGRSFSSQTREHLKRLYHKQCWFCQAPGKLACCHVVPRQDQANFRSLRRLGLVNLQAASDTENALYLCGSCHPQYDDQFCPQLVIVPKHLDYFFTAELLWQADFPKTGQARVPPTPATYLSHCEEQHSEPGMLQAIGGLYKAYMDVNFLPPSSNPLHACERQWHGDPMAIVYRAIQAAYRIVQPTHFPADVRTSILQLHALYEKGNALLRQDAQLERHTSSSAGAAQGFGHSDAENYPRPPAPNSSTPGSHAPQSGGQPPPPFGCPPAHSFAREASHSHSHLVSPPPTASPGASRKRKRDDTADVNPVAERPAKRQSLPTLSAAVLKEHQLAQCETTGMLQSFLEVNARRNDNNDPTNPAFPSGDADPKVDDGSEPCPADGADGKSSLLTNSSSARSNSSTFAKECIWRWSGPGGTSASNIERWKGLLLRADASSQS</sequence>
<feature type="compositionally biased region" description="Low complexity" evidence="1">
    <location>
        <begin position="298"/>
        <end position="307"/>
    </location>
</feature>